<keyword evidence="2" id="KW-0378">Hydrolase</keyword>
<gene>
    <name evidence="2" type="ORF">CP523_15255</name>
    <name evidence="3" type="ORF">NH397_07730</name>
</gene>
<dbReference type="GeneID" id="303562047"/>
<dbReference type="AlphaFoldDB" id="A0A9N7JN44"/>
<sequence length="197" mass="22564">MEVSKSKIHRWSEEEKKYLAEITPGKHYSEILELMNKKFKNTFTISQIKGAIGRYKLNTGFTGKFEKGNIPKNKGTKGLTGANKTSFKKGNRPVNYRAIGSERINVDGYLEVKVADPNKWRLKHRVIWEQYNGKIPKGYNVLFGDSNKLNLDINNLILVSKKQLLVMNKNKLIQDNFYLTKTGSIIAKLIIMVGEKK</sequence>
<keyword evidence="2" id="KW-0255">Endonuclease</keyword>
<accession>A0A9N7JN44</accession>
<reference evidence="2 4" key="1">
    <citation type="submission" date="2017-09" db="EMBL/GenBank/DDBJ databases">
        <authorList>
            <person name="Thomas P."/>
            <person name="Seyboldt C."/>
        </authorList>
    </citation>
    <scope>NUCLEOTIDE SEQUENCE [LARGE SCALE GENOMIC DNA]</scope>
    <source>
        <strain evidence="2 4">DSM 7534</strain>
    </source>
</reference>
<proteinExistence type="predicted"/>
<name>A0A9N7JN44_CLOSE</name>
<dbReference type="Gene3D" id="3.90.75.20">
    <property type="match status" value="1"/>
</dbReference>
<protein>
    <submittedName>
        <fullName evidence="2">HNH endonuclease</fullName>
    </submittedName>
</protein>
<keyword evidence="2" id="KW-0540">Nuclease</keyword>
<evidence type="ECO:0000313" key="3">
    <source>
        <dbReference type="EMBL" id="USS02292.1"/>
    </source>
</evidence>
<evidence type="ECO:0000313" key="5">
    <source>
        <dbReference type="Proteomes" id="UP001055437"/>
    </source>
</evidence>
<evidence type="ECO:0000313" key="4">
    <source>
        <dbReference type="Proteomes" id="UP000280586"/>
    </source>
</evidence>
<dbReference type="InterPro" id="IPR003615">
    <property type="entry name" value="HNH_nuc"/>
</dbReference>
<dbReference type="SUPFAM" id="SSF54060">
    <property type="entry name" value="His-Me finger endonucleases"/>
    <property type="match status" value="1"/>
</dbReference>
<dbReference type="KEGG" id="csep:CP523_15255"/>
<keyword evidence="5" id="KW-1185">Reference proteome</keyword>
<dbReference type="RefSeq" id="WP_066678556.1">
    <property type="nucleotide sequence ID" value="NZ_CABMIZ010000046.1"/>
</dbReference>
<reference evidence="3" key="2">
    <citation type="submission" date="2022-06" db="EMBL/GenBank/DDBJ databases">
        <authorList>
            <person name="Holder M.E."/>
            <person name="Ajami N.J."/>
            <person name="Petrosino J.F."/>
        </authorList>
    </citation>
    <scope>NUCLEOTIDE SEQUENCE</scope>
    <source>
        <strain evidence="3">RMA 8861</strain>
    </source>
</reference>
<dbReference type="Proteomes" id="UP001055437">
    <property type="component" value="Chromosome"/>
</dbReference>
<dbReference type="Pfam" id="PF13392">
    <property type="entry name" value="HNH_3"/>
    <property type="match status" value="1"/>
</dbReference>
<evidence type="ECO:0000313" key="2">
    <source>
        <dbReference type="EMBL" id="AYE35678.1"/>
    </source>
</evidence>
<dbReference type="OrthoDB" id="6638408at2"/>
<dbReference type="EMBL" id="CP099799">
    <property type="protein sequence ID" value="USS02292.1"/>
    <property type="molecule type" value="Genomic_DNA"/>
</dbReference>
<dbReference type="GO" id="GO:0004519">
    <property type="term" value="F:endonuclease activity"/>
    <property type="evidence" value="ECO:0007669"/>
    <property type="project" value="UniProtKB-KW"/>
</dbReference>
<dbReference type="Proteomes" id="UP000280586">
    <property type="component" value="Chromosome"/>
</dbReference>
<dbReference type="EMBL" id="CP023671">
    <property type="protein sequence ID" value="AYE35678.1"/>
    <property type="molecule type" value="Genomic_DNA"/>
</dbReference>
<evidence type="ECO:0000259" key="1">
    <source>
        <dbReference type="Pfam" id="PF13392"/>
    </source>
</evidence>
<feature type="domain" description="HNH nuclease" evidence="1">
    <location>
        <begin position="121"/>
        <end position="164"/>
    </location>
</feature>
<organism evidence="2 4">
    <name type="scientific">Clostridium septicum</name>
    <dbReference type="NCBI Taxonomy" id="1504"/>
    <lineage>
        <taxon>Bacteria</taxon>
        <taxon>Bacillati</taxon>
        <taxon>Bacillota</taxon>
        <taxon>Clostridia</taxon>
        <taxon>Eubacteriales</taxon>
        <taxon>Clostridiaceae</taxon>
        <taxon>Clostridium</taxon>
    </lineage>
</organism>
<dbReference type="InterPro" id="IPR044925">
    <property type="entry name" value="His-Me_finger_sf"/>
</dbReference>